<keyword evidence="6 13" id="KW-0812">Transmembrane</keyword>
<sequence length="438" mass="47407">MNSIRRSLVTMLVAAFTLVSFVAALNGYRASMDKAEALLDAQLQYSAEILVGLGASESSGQTLGGGVEGFVFQIWDGEHPVLRSAAAPESPVTAFEEGYRYANFDGFRWRTLTVSMGGQRWGMVAERADVRHTLAESVVLESVIPLLLWLPVAALLIWVLVGWGLAPLRELSAQINRKASDDLAPLDYADPPTELQQVISSTNGLLLRLAAALQREKHFASHAAHELRTPISALKIHLHNLESEVPAGSSALQHANEGIERMHHLVEQLLDLARTQPELITANFHTTDLHTLAQRVTAELWPAFEARQQSLSLQGEPATMQGDETMLAILIRNLLDNARKYTPAGGEITVFAGYRDGTPTLEVADSGPGIPSSERQRVFERFYRVGARAGEDVSGAGLGLAITQHIVQLHGAQVQLADSPLGSGLAVVVRFPNTAVSV</sequence>
<dbReference type="Gene3D" id="1.10.287.130">
    <property type="match status" value="1"/>
</dbReference>
<dbReference type="Pfam" id="PF02518">
    <property type="entry name" value="HATPase_c"/>
    <property type="match status" value="1"/>
</dbReference>
<dbReference type="EMBL" id="DMND01000087">
    <property type="protein sequence ID" value="HAN27321.1"/>
    <property type="molecule type" value="Genomic_DNA"/>
</dbReference>
<evidence type="ECO:0000256" key="1">
    <source>
        <dbReference type="ARBA" id="ARBA00000085"/>
    </source>
</evidence>
<dbReference type="SMART" id="SM00388">
    <property type="entry name" value="HisKA"/>
    <property type="match status" value="1"/>
</dbReference>
<evidence type="ECO:0000313" key="16">
    <source>
        <dbReference type="EMBL" id="HAN27321.1"/>
    </source>
</evidence>
<dbReference type="CDD" id="cd00075">
    <property type="entry name" value="HATPase"/>
    <property type="match status" value="1"/>
</dbReference>
<reference evidence="16 17" key="1">
    <citation type="journal article" date="2018" name="Nat. Biotechnol.">
        <title>A standardized bacterial taxonomy based on genome phylogeny substantially revises the tree of life.</title>
        <authorList>
            <person name="Parks D.H."/>
            <person name="Chuvochina M."/>
            <person name="Waite D.W."/>
            <person name="Rinke C."/>
            <person name="Skarshewski A."/>
            <person name="Chaumeil P.A."/>
            <person name="Hugenholtz P."/>
        </authorList>
    </citation>
    <scope>NUCLEOTIDE SEQUENCE [LARGE SCALE GENOMIC DNA]</scope>
    <source>
        <strain evidence="16">UBA9158</strain>
    </source>
</reference>
<evidence type="ECO:0000256" key="2">
    <source>
        <dbReference type="ARBA" id="ARBA00004141"/>
    </source>
</evidence>
<dbReference type="Pfam" id="PF00512">
    <property type="entry name" value="HisKA"/>
    <property type="match status" value="1"/>
</dbReference>
<dbReference type="GO" id="GO:0005524">
    <property type="term" value="F:ATP binding"/>
    <property type="evidence" value="ECO:0007669"/>
    <property type="project" value="UniProtKB-KW"/>
</dbReference>
<evidence type="ECO:0000256" key="11">
    <source>
        <dbReference type="ARBA" id="ARBA00023012"/>
    </source>
</evidence>
<dbReference type="GO" id="GO:0000155">
    <property type="term" value="F:phosphorelay sensor kinase activity"/>
    <property type="evidence" value="ECO:0007669"/>
    <property type="project" value="InterPro"/>
</dbReference>
<dbReference type="PANTHER" id="PTHR45436">
    <property type="entry name" value="SENSOR HISTIDINE KINASE YKOH"/>
    <property type="match status" value="1"/>
</dbReference>
<dbReference type="PRINTS" id="PR00344">
    <property type="entry name" value="BCTRLSENSOR"/>
</dbReference>
<dbReference type="Proteomes" id="UP000259273">
    <property type="component" value="Unassembled WGS sequence"/>
</dbReference>
<feature type="transmembrane region" description="Helical" evidence="13">
    <location>
        <begin position="146"/>
        <end position="168"/>
    </location>
</feature>
<dbReference type="SUPFAM" id="SSF55874">
    <property type="entry name" value="ATPase domain of HSP90 chaperone/DNA topoisomerase II/histidine kinase"/>
    <property type="match status" value="1"/>
</dbReference>
<evidence type="ECO:0000256" key="10">
    <source>
        <dbReference type="ARBA" id="ARBA00022989"/>
    </source>
</evidence>
<dbReference type="CDD" id="cd00082">
    <property type="entry name" value="HisKA"/>
    <property type="match status" value="1"/>
</dbReference>
<dbReference type="InterPro" id="IPR003594">
    <property type="entry name" value="HATPase_dom"/>
</dbReference>
<feature type="domain" description="Histidine kinase" evidence="14">
    <location>
        <begin position="222"/>
        <end position="435"/>
    </location>
</feature>
<dbReference type="PROSITE" id="PS50109">
    <property type="entry name" value="HIS_KIN"/>
    <property type="match status" value="1"/>
</dbReference>
<dbReference type="InterPro" id="IPR005467">
    <property type="entry name" value="His_kinase_dom"/>
</dbReference>
<evidence type="ECO:0000259" key="14">
    <source>
        <dbReference type="PROSITE" id="PS50109"/>
    </source>
</evidence>
<dbReference type="SMART" id="SM00387">
    <property type="entry name" value="HATPase_c"/>
    <property type="match status" value="1"/>
</dbReference>
<keyword evidence="10 13" id="KW-1133">Transmembrane helix</keyword>
<dbReference type="PANTHER" id="PTHR45436:SF14">
    <property type="entry name" value="SENSOR PROTEIN QSEC"/>
    <property type="match status" value="1"/>
</dbReference>
<evidence type="ECO:0000259" key="15">
    <source>
        <dbReference type="PROSITE" id="PS50885"/>
    </source>
</evidence>
<evidence type="ECO:0000256" key="6">
    <source>
        <dbReference type="ARBA" id="ARBA00022692"/>
    </source>
</evidence>
<comment type="catalytic activity">
    <reaction evidence="1">
        <text>ATP + protein L-histidine = ADP + protein N-phospho-L-histidine.</text>
        <dbReference type="EC" id="2.7.13.3"/>
    </reaction>
</comment>
<evidence type="ECO:0000256" key="8">
    <source>
        <dbReference type="ARBA" id="ARBA00022777"/>
    </source>
</evidence>
<dbReference type="InterPro" id="IPR003660">
    <property type="entry name" value="HAMP_dom"/>
</dbReference>
<comment type="caution">
    <text evidence="16">The sequence shown here is derived from an EMBL/GenBank/DDBJ whole genome shotgun (WGS) entry which is preliminary data.</text>
</comment>
<keyword evidence="5" id="KW-0808">Transferase</keyword>
<keyword evidence="4" id="KW-0597">Phosphoprotein</keyword>
<keyword evidence="9" id="KW-0067">ATP-binding</keyword>
<organism evidence="16 17">
    <name type="scientific">Haliea salexigens</name>
    <dbReference type="NCBI Taxonomy" id="287487"/>
    <lineage>
        <taxon>Bacteria</taxon>
        <taxon>Pseudomonadati</taxon>
        <taxon>Pseudomonadota</taxon>
        <taxon>Gammaproteobacteria</taxon>
        <taxon>Cellvibrionales</taxon>
        <taxon>Halieaceae</taxon>
        <taxon>Haliea</taxon>
    </lineage>
</organism>
<feature type="domain" description="HAMP" evidence="15">
    <location>
        <begin position="162"/>
        <end position="214"/>
    </location>
</feature>
<keyword evidence="12 13" id="KW-0472">Membrane</keyword>
<gene>
    <name evidence="16" type="ORF">DCP75_06305</name>
</gene>
<keyword evidence="7" id="KW-0547">Nucleotide-binding</keyword>
<evidence type="ECO:0000256" key="7">
    <source>
        <dbReference type="ARBA" id="ARBA00022741"/>
    </source>
</evidence>
<dbReference type="InterPro" id="IPR050428">
    <property type="entry name" value="TCS_sensor_his_kinase"/>
</dbReference>
<keyword evidence="8" id="KW-0418">Kinase</keyword>
<protein>
    <recommendedName>
        <fullName evidence="3">histidine kinase</fullName>
        <ecNumber evidence="3">2.7.13.3</ecNumber>
    </recommendedName>
</protein>
<keyword evidence="11" id="KW-0902">Two-component regulatory system</keyword>
<accession>A0A3C1KL41</accession>
<dbReference type="InterPro" id="IPR036890">
    <property type="entry name" value="HATPase_C_sf"/>
</dbReference>
<dbReference type="PROSITE" id="PS50885">
    <property type="entry name" value="HAMP"/>
    <property type="match status" value="1"/>
</dbReference>
<evidence type="ECO:0000256" key="3">
    <source>
        <dbReference type="ARBA" id="ARBA00012438"/>
    </source>
</evidence>
<dbReference type="Gene3D" id="3.30.565.10">
    <property type="entry name" value="Histidine kinase-like ATPase, C-terminal domain"/>
    <property type="match status" value="1"/>
</dbReference>
<evidence type="ECO:0000256" key="4">
    <source>
        <dbReference type="ARBA" id="ARBA00022553"/>
    </source>
</evidence>
<dbReference type="InterPro" id="IPR003661">
    <property type="entry name" value="HisK_dim/P_dom"/>
</dbReference>
<evidence type="ECO:0000256" key="12">
    <source>
        <dbReference type="ARBA" id="ARBA00023136"/>
    </source>
</evidence>
<dbReference type="AlphaFoldDB" id="A0A3C1KL41"/>
<dbReference type="GO" id="GO:0005886">
    <property type="term" value="C:plasma membrane"/>
    <property type="evidence" value="ECO:0007669"/>
    <property type="project" value="TreeGrafter"/>
</dbReference>
<name>A0A3C1KL41_9GAMM</name>
<evidence type="ECO:0000256" key="5">
    <source>
        <dbReference type="ARBA" id="ARBA00022679"/>
    </source>
</evidence>
<proteinExistence type="predicted"/>
<dbReference type="EC" id="2.7.13.3" evidence="3"/>
<comment type="subcellular location">
    <subcellularLocation>
        <location evidence="2">Membrane</location>
        <topology evidence="2">Multi-pass membrane protein</topology>
    </subcellularLocation>
</comment>
<dbReference type="InterPro" id="IPR036097">
    <property type="entry name" value="HisK_dim/P_sf"/>
</dbReference>
<dbReference type="InterPro" id="IPR004358">
    <property type="entry name" value="Sig_transdc_His_kin-like_C"/>
</dbReference>
<evidence type="ECO:0000313" key="17">
    <source>
        <dbReference type="Proteomes" id="UP000259273"/>
    </source>
</evidence>
<evidence type="ECO:0000256" key="9">
    <source>
        <dbReference type="ARBA" id="ARBA00022840"/>
    </source>
</evidence>
<dbReference type="SUPFAM" id="SSF47384">
    <property type="entry name" value="Homodimeric domain of signal transducing histidine kinase"/>
    <property type="match status" value="1"/>
</dbReference>
<dbReference type="STRING" id="1121937.GCA_000423125_00245"/>
<evidence type="ECO:0000256" key="13">
    <source>
        <dbReference type="SAM" id="Phobius"/>
    </source>
</evidence>